<dbReference type="KEGG" id="samy:DB32_006022"/>
<dbReference type="RefSeq" id="WP_053235973.1">
    <property type="nucleotide sequence ID" value="NZ_CP011125.1"/>
</dbReference>
<proteinExistence type="predicted"/>
<keyword evidence="2" id="KW-1185">Reference proteome</keyword>
<dbReference type="STRING" id="927083.DB32_006022"/>
<name>A0A0F6W6S5_9BACT</name>
<organism evidence="1 2">
    <name type="scientific">Sandaracinus amylolyticus</name>
    <dbReference type="NCBI Taxonomy" id="927083"/>
    <lineage>
        <taxon>Bacteria</taxon>
        <taxon>Pseudomonadati</taxon>
        <taxon>Myxococcota</taxon>
        <taxon>Polyangia</taxon>
        <taxon>Polyangiales</taxon>
        <taxon>Sandaracinaceae</taxon>
        <taxon>Sandaracinus</taxon>
    </lineage>
</organism>
<gene>
    <name evidence="1" type="ORF">DB32_006022</name>
</gene>
<evidence type="ECO:0000313" key="1">
    <source>
        <dbReference type="EMBL" id="AKF08873.1"/>
    </source>
</evidence>
<dbReference type="Proteomes" id="UP000034883">
    <property type="component" value="Chromosome"/>
</dbReference>
<evidence type="ECO:0000313" key="2">
    <source>
        <dbReference type="Proteomes" id="UP000034883"/>
    </source>
</evidence>
<dbReference type="AlphaFoldDB" id="A0A0F6W6S5"/>
<protein>
    <recommendedName>
        <fullName evidence="3">Helix-turn-helix domain-containing protein</fullName>
    </recommendedName>
</protein>
<dbReference type="EMBL" id="CP011125">
    <property type="protein sequence ID" value="AKF08873.1"/>
    <property type="molecule type" value="Genomic_DNA"/>
</dbReference>
<reference evidence="1 2" key="1">
    <citation type="submission" date="2015-03" db="EMBL/GenBank/DDBJ databases">
        <title>Genome assembly of Sandaracinus amylolyticus DSM 53668.</title>
        <authorList>
            <person name="Sharma G."/>
            <person name="Subramanian S."/>
        </authorList>
    </citation>
    <scope>NUCLEOTIDE SEQUENCE [LARGE SCALE GENOMIC DNA]</scope>
    <source>
        <strain evidence="1 2">DSM 53668</strain>
    </source>
</reference>
<accession>A0A0F6W6S5</accession>
<evidence type="ECO:0008006" key="3">
    <source>
        <dbReference type="Google" id="ProtNLM"/>
    </source>
</evidence>
<sequence length="328" mass="35827">MSRRVHLDGTPEGGLPQALCGIPGGNLSRDAAAVTCRLCQRRAKALALAIDRETALAIVGPEHLDPLPYTTPGTAELEPASVAIVERLDALDRGDDVNVEQEPRWSSIDRAVEHLFRVLDDGAPVRSSFRAEAPVQSSGGTASATTGREDVLAVMRAIDAAYDTQRVFGDLVLSVEVQRQILEWRMVGRPVDQATAPGRKGKIRRRVGVTHEELAAALERETGMRVTARHVQLVEGAGREAVYQRLVDAGEVREMRGDRIPFDALVGLAEIASVLGVTPATAARYVDSAPTRRAFRRGRVTHWTHEAELRTWMERTRGPWTWEVLGGA</sequence>